<name>A0A518B297_9BACT</name>
<dbReference type="Gene3D" id="3.50.50.60">
    <property type="entry name" value="FAD/NAD(P)-binding domain"/>
    <property type="match status" value="1"/>
</dbReference>
<dbReference type="NCBIfam" id="NF006130">
    <property type="entry name" value="PRK08274.1"/>
    <property type="match status" value="1"/>
</dbReference>
<dbReference type="OrthoDB" id="9813348at2"/>
<dbReference type="InterPro" id="IPR012831">
    <property type="entry name" value="CobZ"/>
</dbReference>
<dbReference type="Pfam" id="PF00890">
    <property type="entry name" value="FAD_binding_2"/>
    <property type="match status" value="1"/>
</dbReference>
<dbReference type="Gene3D" id="3.90.700.10">
    <property type="entry name" value="Succinate dehydrogenase/fumarate reductase flavoprotein, catalytic domain"/>
    <property type="match status" value="1"/>
</dbReference>
<dbReference type="Proteomes" id="UP000317093">
    <property type="component" value="Chromosome"/>
</dbReference>
<evidence type="ECO:0000256" key="4">
    <source>
        <dbReference type="ARBA" id="ARBA00023002"/>
    </source>
</evidence>
<evidence type="ECO:0000256" key="3">
    <source>
        <dbReference type="ARBA" id="ARBA00022827"/>
    </source>
</evidence>
<dbReference type="SUPFAM" id="SSF51905">
    <property type="entry name" value="FAD/NAD(P)-binding domain"/>
    <property type="match status" value="1"/>
</dbReference>
<dbReference type="KEGG" id="knv:Pan216_19640"/>
<evidence type="ECO:0000256" key="2">
    <source>
        <dbReference type="ARBA" id="ARBA00022630"/>
    </source>
</evidence>
<gene>
    <name evidence="6" type="primary">ifcA</name>
    <name evidence="6" type="ORF">Pan216_19640</name>
</gene>
<dbReference type="EMBL" id="CP036279">
    <property type="protein sequence ID" value="QDU61110.1"/>
    <property type="molecule type" value="Genomic_DNA"/>
</dbReference>
<evidence type="ECO:0000313" key="6">
    <source>
        <dbReference type="EMBL" id="QDU61110.1"/>
    </source>
</evidence>
<sequence length="462" mass="50287">MLPASTDVLVIGGGNAGMCAAIAAREAGADVVLLEHANKSMRGGNSRHTRDHRVMHDEPTATMVESYSEEEFWQDLLRVTGGNTNEHLARMMIRKSRELLDWLSARGVRYQQALSGTLSLTRTNAFYLGGGKAVLNAEYLTAERLGVEIFYDSQVTAIDITDGHATSATVVNRGFTYTINARAIVVASGGFQANEQWMKEVWGDAADNFCIRGTPYNRGVVLKDLLSKGADPVGDPSQCHAVAVDARGPRYDGGIVTRLDCVCFSIVVNNLGRRFYDEGEDFWPKRYAIWGRLLAQQPDQIGYAILDSKVLHHFMPSVFPSISADSIEELARKIGIDEQALAHTVSEYNHAVVDGSFDKAVLDNCSTRSLDPPKSHWALKLDTPPYFAYPMKPGITFTYLGLKVNDEARVLFGDGSPSDNVFATGEVMAGNILGQGYCAGTGMTLGSVFGRIAGEHAACCRN</sequence>
<keyword evidence="7" id="KW-1185">Reference proteome</keyword>
<keyword evidence="3" id="KW-0274">FAD</keyword>
<evidence type="ECO:0000259" key="5">
    <source>
        <dbReference type="Pfam" id="PF00890"/>
    </source>
</evidence>
<dbReference type="PANTHER" id="PTHR43400">
    <property type="entry name" value="FUMARATE REDUCTASE"/>
    <property type="match status" value="1"/>
</dbReference>
<evidence type="ECO:0000313" key="7">
    <source>
        <dbReference type="Proteomes" id="UP000317093"/>
    </source>
</evidence>
<dbReference type="InterPro" id="IPR003953">
    <property type="entry name" value="FAD-dep_OxRdtase_2_FAD-bd"/>
</dbReference>
<proteinExistence type="predicted"/>
<accession>A0A518B297</accession>
<dbReference type="GO" id="GO:0016491">
    <property type="term" value="F:oxidoreductase activity"/>
    <property type="evidence" value="ECO:0007669"/>
    <property type="project" value="UniProtKB-KW"/>
</dbReference>
<reference evidence="6 7" key="1">
    <citation type="submission" date="2019-02" db="EMBL/GenBank/DDBJ databases">
        <title>Deep-cultivation of Planctomycetes and their phenomic and genomic characterization uncovers novel biology.</title>
        <authorList>
            <person name="Wiegand S."/>
            <person name="Jogler M."/>
            <person name="Boedeker C."/>
            <person name="Pinto D."/>
            <person name="Vollmers J."/>
            <person name="Rivas-Marin E."/>
            <person name="Kohn T."/>
            <person name="Peeters S.H."/>
            <person name="Heuer A."/>
            <person name="Rast P."/>
            <person name="Oberbeckmann S."/>
            <person name="Bunk B."/>
            <person name="Jeske O."/>
            <person name="Meyerdierks A."/>
            <person name="Storesund J.E."/>
            <person name="Kallscheuer N."/>
            <person name="Luecker S."/>
            <person name="Lage O.M."/>
            <person name="Pohl T."/>
            <person name="Merkel B.J."/>
            <person name="Hornburger P."/>
            <person name="Mueller R.-W."/>
            <person name="Bruemmer F."/>
            <person name="Labrenz M."/>
            <person name="Spormann A.M."/>
            <person name="Op den Camp H."/>
            <person name="Overmann J."/>
            <person name="Amann R."/>
            <person name="Jetten M.S.M."/>
            <person name="Mascher T."/>
            <person name="Medema M.H."/>
            <person name="Devos D.P."/>
            <person name="Kaster A.-K."/>
            <person name="Ovreas L."/>
            <person name="Rohde M."/>
            <person name="Galperin M.Y."/>
            <person name="Jogler C."/>
        </authorList>
    </citation>
    <scope>NUCLEOTIDE SEQUENCE [LARGE SCALE GENOMIC DNA]</scope>
    <source>
        <strain evidence="6 7">Pan216</strain>
    </source>
</reference>
<dbReference type="NCBIfam" id="TIGR02485">
    <property type="entry name" value="CobZ_N-term"/>
    <property type="match status" value="1"/>
</dbReference>
<feature type="domain" description="FAD-dependent oxidoreductase 2 FAD-binding" evidence="5">
    <location>
        <begin position="7"/>
        <end position="432"/>
    </location>
</feature>
<dbReference type="AlphaFoldDB" id="A0A518B297"/>
<dbReference type="SUPFAM" id="SSF56425">
    <property type="entry name" value="Succinate dehydrogenase/fumarate reductase flavoprotein, catalytic domain"/>
    <property type="match status" value="1"/>
</dbReference>
<protein>
    <submittedName>
        <fullName evidence="6">Fumarate reductase flavoprotein subunit</fullName>
        <ecNumber evidence="6">1.3.5.4</ecNumber>
    </submittedName>
</protein>
<evidence type="ECO:0000256" key="1">
    <source>
        <dbReference type="ARBA" id="ARBA00001974"/>
    </source>
</evidence>
<dbReference type="RefSeq" id="WP_145257747.1">
    <property type="nucleotide sequence ID" value="NZ_CP036279.1"/>
</dbReference>
<dbReference type="EC" id="1.3.5.4" evidence="6"/>
<keyword evidence="4 6" id="KW-0560">Oxidoreductase</keyword>
<organism evidence="6 7">
    <name type="scientific">Kolteria novifilia</name>
    <dbReference type="NCBI Taxonomy" id="2527975"/>
    <lineage>
        <taxon>Bacteria</taxon>
        <taxon>Pseudomonadati</taxon>
        <taxon>Planctomycetota</taxon>
        <taxon>Planctomycetia</taxon>
        <taxon>Kolteriales</taxon>
        <taxon>Kolteriaceae</taxon>
        <taxon>Kolteria</taxon>
    </lineage>
</organism>
<keyword evidence="2" id="KW-0285">Flavoprotein</keyword>
<dbReference type="PANTHER" id="PTHR43400:SF7">
    <property type="entry name" value="FAD-DEPENDENT OXIDOREDUCTASE 2 FAD BINDING DOMAIN-CONTAINING PROTEIN"/>
    <property type="match status" value="1"/>
</dbReference>
<comment type="cofactor">
    <cofactor evidence="1">
        <name>FAD</name>
        <dbReference type="ChEBI" id="CHEBI:57692"/>
    </cofactor>
</comment>
<dbReference type="InterPro" id="IPR027477">
    <property type="entry name" value="Succ_DH/fumarate_Rdtase_cat_sf"/>
</dbReference>
<dbReference type="InterPro" id="IPR050315">
    <property type="entry name" value="FAD-oxidoreductase_2"/>
</dbReference>
<dbReference type="InterPro" id="IPR036188">
    <property type="entry name" value="FAD/NAD-bd_sf"/>
</dbReference>